<dbReference type="OrthoDB" id="9799041at2"/>
<sequence length="83" mass="9499">MRPIFIMVKCELGRAYDTAEHAVDEIEEVSEIYSISGQFDLMIKCYLPEDMDVGRFVNSRIHALPHIRDTMTLITFNAFAGKS</sequence>
<dbReference type="SUPFAM" id="SSF54909">
    <property type="entry name" value="Dimeric alpha+beta barrel"/>
    <property type="match status" value="1"/>
</dbReference>
<reference evidence="2 3" key="1">
    <citation type="submission" date="2014-01" db="EMBL/GenBank/DDBJ databases">
        <title>Genome sequence determination for a cystic fibrosis isolate, Inquilinus limosus.</title>
        <authorList>
            <person name="Pino M."/>
            <person name="Di Conza J."/>
            <person name="Gutkind G."/>
        </authorList>
    </citation>
    <scope>NUCLEOTIDE SEQUENCE [LARGE SCALE GENOMIC DNA]</scope>
    <source>
        <strain evidence="2 3">MP06</strain>
    </source>
</reference>
<dbReference type="Proteomes" id="UP000029995">
    <property type="component" value="Unassembled WGS sequence"/>
</dbReference>
<dbReference type="Pfam" id="PF01037">
    <property type="entry name" value="AsnC_trans_reg"/>
    <property type="match status" value="1"/>
</dbReference>
<protein>
    <submittedName>
        <fullName evidence="2">AsnC family transcriptional regulator</fullName>
    </submittedName>
</protein>
<gene>
    <name evidence="2" type="ORF">P409_24435</name>
</gene>
<evidence type="ECO:0000313" key="3">
    <source>
        <dbReference type="Proteomes" id="UP000029995"/>
    </source>
</evidence>
<name>A0A0A0CZN6_9PROT</name>
<dbReference type="AlphaFoldDB" id="A0A0A0CZN6"/>
<accession>A0A0A0CZN6</accession>
<comment type="caution">
    <text evidence="2">The sequence shown here is derived from an EMBL/GenBank/DDBJ whole genome shotgun (WGS) entry which is preliminary data.</text>
</comment>
<feature type="domain" description="Transcription regulator AsnC/Lrp ligand binding" evidence="1">
    <location>
        <begin position="6"/>
        <end position="77"/>
    </location>
</feature>
<dbReference type="Gene3D" id="3.30.70.920">
    <property type="match status" value="1"/>
</dbReference>
<dbReference type="InterPro" id="IPR019887">
    <property type="entry name" value="Tscrpt_reg_AsnC/Lrp_C"/>
</dbReference>
<dbReference type="RefSeq" id="WP_034844747.1">
    <property type="nucleotide sequence ID" value="NZ_JANX01000411.1"/>
</dbReference>
<dbReference type="EMBL" id="JANX01000411">
    <property type="protein sequence ID" value="KGM31916.1"/>
    <property type="molecule type" value="Genomic_DNA"/>
</dbReference>
<dbReference type="InterPro" id="IPR011008">
    <property type="entry name" value="Dimeric_a/b-barrel"/>
</dbReference>
<proteinExistence type="predicted"/>
<organism evidence="2 3">
    <name type="scientific">Inquilinus limosus MP06</name>
    <dbReference type="NCBI Taxonomy" id="1398085"/>
    <lineage>
        <taxon>Bacteria</taxon>
        <taxon>Pseudomonadati</taxon>
        <taxon>Pseudomonadota</taxon>
        <taxon>Alphaproteobacteria</taxon>
        <taxon>Rhodospirillales</taxon>
        <taxon>Rhodospirillaceae</taxon>
        <taxon>Inquilinus</taxon>
    </lineage>
</organism>
<evidence type="ECO:0000313" key="2">
    <source>
        <dbReference type="EMBL" id="KGM31916.1"/>
    </source>
</evidence>
<evidence type="ECO:0000259" key="1">
    <source>
        <dbReference type="Pfam" id="PF01037"/>
    </source>
</evidence>